<keyword evidence="1" id="KW-0732">Signal</keyword>
<dbReference type="InParanoid" id="A0A6J2YNI0"/>
<name>A0A6J2YNI0_SITOR</name>
<dbReference type="Proteomes" id="UP000504635">
    <property type="component" value="Unplaced"/>
</dbReference>
<dbReference type="InterPro" id="IPR006170">
    <property type="entry name" value="PBP/GOBP"/>
</dbReference>
<dbReference type="GO" id="GO:0005549">
    <property type="term" value="F:odorant binding"/>
    <property type="evidence" value="ECO:0007669"/>
    <property type="project" value="InterPro"/>
</dbReference>
<dbReference type="Gene3D" id="1.10.238.20">
    <property type="entry name" value="Pheromone/general odorant binding protein domain"/>
    <property type="match status" value="1"/>
</dbReference>
<reference evidence="3" key="1">
    <citation type="submission" date="2025-08" db="UniProtKB">
        <authorList>
            <consortium name="RefSeq"/>
        </authorList>
    </citation>
    <scope>IDENTIFICATION</scope>
    <source>
        <tissue evidence="3">Gonads</tissue>
    </source>
</reference>
<keyword evidence="2" id="KW-1185">Reference proteome</keyword>
<evidence type="ECO:0000313" key="3">
    <source>
        <dbReference type="RefSeq" id="XP_030764831.1"/>
    </source>
</evidence>
<protein>
    <submittedName>
        <fullName evidence="3">Uncharacterized protein LOC115889052</fullName>
    </submittedName>
</protein>
<evidence type="ECO:0000256" key="1">
    <source>
        <dbReference type="SAM" id="SignalP"/>
    </source>
</evidence>
<organism evidence="2 3">
    <name type="scientific">Sitophilus oryzae</name>
    <name type="common">Rice weevil</name>
    <name type="synonym">Curculio oryzae</name>
    <dbReference type="NCBI Taxonomy" id="7048"/>
    <lineage>
        <taxon>Eukaryota</taxon>
        <taxon>Metazoa</taxon>
        <taxon>Ecdysozoa</taxon>
        <taxon>Arthropoda</taxon>
        <taxon>Hexapoda</taxon>
        <taxon>Insecta</taxon>
        <taxon>Pterygota</taxon>
        <taxon>Neoptera</taxon>
        <taxon>Endopterygota</taxon>
        <taxon>Coleoptera</taxon>
        <taxon>Polyphaga</taxon>
        <taxon>Cucujiformia</taxon>
        <taxon>Curculionidae</taxon>
        <taxon>Dryophthorinae</taxon>
        <taxon>Sitophilus</taxon>
    </lineage>
</organism>
<sequence length="135" mass="15346">MKCVILLCVVVLVLTCASAKKHKDNKEISIKKAYKECQKNETTHLDKQALRKYKKKQVTTLPENYGEHVLCLYKVMGIISEDGTINKDNLKKRIEKKAETEDNVDLILEECGASQSDPKQTAINLDTCLNKNKIH</sequence>
<dbReference type="AlphaFoldDB" id="A0A6J2YNI0"/>
<feature type="chain" id="PRO_5026693419" evidence="1">
    <location>
        <begin position="20"/>
        <end position="135"/>
    </location>
</feature>
<dbReference type="InterPro" id="IPR036728">
    <property type="entry name" value="PBP_GOBP_sf"/>
</dbReference>
<dbReference type="KEGG" id="soy:115889052"/>
<feature type="signal peptide" evidence="1">
    <location>
        <begin position="1"/>
        <end position="19"/>
    </location>
</feature>
<dbReference type="CDD" id="cd23992">
    <property type="entry name" value="PBP_GOBP"/>
    <property type="match status" value="1"/>
</dbReference>
<dbReference type="GeneID" id="115889052"/>
<gene>
    <name evidence="3" type="primary">LOC115889052</name>
</gene>
<dbReference type="SUPFAM" id="SSF47565">
    <property type="entry name" value="Insect pheromone/odorant-binding proteins"/>
    <property type="match status" value="1"/>
</dbReference>
<evidence type="ECO:0000313" key="2">
    <source>
        <dbReference type="Proteomes" id="UP000504635"/>
    </source>
</evidence>
<dbReference type="RefSeq" id="XP_030764831.1">
    <property type="nucleotide sequence ID" value="XM_030908971.1"/>
</dbReference>
<proteinExistence type="predicted"/>
<accession>A0A6J2YNI0</accession>
<dbReference type="Pfam" id="PF01395">
    <property type="entry name" value="PBP_GOBP"/>
    <property type="match status" value="1"/>
</dbReference>
<dbReference type="SMART" id="SM00708">
    <property type="entry name" value="PhBP"/>
    <property type="match status" value="1"/>
</dbReference>
<dbReference type="OrthoDB" id="8194670at2759"/>